<protein>
    <submittedName>
        <fullName evidence="1">Uncharacterized protein</fullName>
    </submittedName>
</protein>
<reference evidence="1" key="1">
    <citation type="submission" date="2021-05" db="EMBL/GenBank/DDBJ databases">
        <authorList>
            <person name="Scholz U."/>
            <person name="Mascher M."/>
            <person name="Fiebig A."/>
        </authorList>
    </citation>
    <scope>NUCLEOTIDE SEQUENCE [LARGE SCALE GENOMIC DNA]</scope>
</reference>
<organism evidence="1 2">
    <name type="scientific">Avena sativa</name>
    <name type="common">Oat</name>
    <dbReference type="NCBI Taxonomy" id="4498"/>
    <lineage>
        <taxon>Eukaryota</taxon>
        <taxon>Viridiplantae</taxon>
        <taxon>Streptophyta</taxon>
        <taxon>Embryophyta</taxon>
        <taxon>Tracheophyta</taxon>
        <taxon>Spermatophyta</taxon>
        <taxon>Magnoliopsida</taxon>
        <taxon>Liliopsida</taxon>
        <taxon>Poales</taxon>
        <taxon>Poaceae</taxon>
        <taxon>BOP clade</taxon>
        <taxon>Pooideae</taxon>
        <taxon>Poodae</taxon>
        <taxon>Poeae</taxon>
        <taxon>Poeae Chloroplast Group 1 (Aveneae type)</taxon>
        <taxon>Aveninae</taxon>
        <taxon>Avena</taxon>
    </lineage>
</organism>
<name>A0ACD5U729_AVESA</name>
<dbReference type="Proteomes" id="UP001732700">
    <property type="component" value="Chromosome 1D"/>
</dbReference>
<sequence>MVSITVARKSQSFVLPVAPASAETMELSAIDRVPGLRHTVRSLHVFRHEGSRRVDGARPAEVIRAALSRALVEYPAFAGRFVGSAAAGEARVACTGDGAWFVEANADCSLEDVNGLDYPLMVSEEELLPSPEAGADPTSIPVMMQVTGFTCGGFVVGLVAVHTLADGLGAAQFINTIAELARGLDMPTVAPVWARLIIPNPPKLAPGPPPSFQPLGFQHFATEVSSERIAHVKAEYFQEMGQYCSTFDVAIAKVWQARTRAIK</sequence>
<proteinExistence type="predicted"/>
<evidence type="ECO:0000313" key="2">
    <source>
        <dbReference type="Proteomes" id="UP001732700"/>
    </source>
</evidence>
<accession>A0ACD5U729</accession>
<dbReference type="EnsemblPlants" id="AVESA.00010b.r2.1DG0191520.1">
    <property type="protein sequence ID" value="AVESA.00010b.r2.1DG0191520.1.CDS"/>
    <property type="gene ID" value="AVESA.00010b.r2.1DG0191520"/>
</dbReference>
<reference evidence="1" key="2">
    <citation type="submission" date="2025-09" db="UniProtKB">
        <authorList>
            <consortium name="EnsemblPlants"/>
        </authorList>
    </citation>
    <scope>IDENTIFICATION</scope>
</reference>
<evidence type="ECO:0000313" key="1">
    <source>
        <dbReference type="EnsemblPlants" id="AVESA.00010b.r2.1DG0191520.1.CDS"/>
    </source>
</evidence>
<keyword evidence="2" id="KW-1185">Reference proteome</keyword>